<keyword evidence="3" id="KW-1185">Reference proteome</keyword>
<protein>
    <submittedName>
        <fullName evidence="2">(Mediterranean fruit fly) hypothetical protein</fullName>
    </submittedName>
</protein>
<sequence length="67" mass="7632">MPWLDQYLHLESEQLKELRFDWCDNSTVTASKDDDDGDGDDYDDGKSRSDKNNKDNSSNTNNNLTGS</sequence>
<evidence type="ECO:0000313" key="3">
    <source>
        <dbReference type="Proteomes" id="UP000606786"/>
    </source>
</evidence>
<evidence type="ECO:0000256" key="1">
    <source>
        <dbReference type="SAM" id="MobiDB-lite"/>
    </source>
</evidence>
<dbReference type="AlphaFoldDB" id="A0A811UD11"/>
<evidence type="ECO:0000313" key="2">
    <source>
        <dbReference type="EMBL" id="CAD6996480.1"/>
    </source>
</evidence>
<feature type="region of interest" description="Disordered" evidence="1">
    <location>
        <begin position="27"/>
        <end position="67"/>
    </location>
</feature>
<proteinExistence type="predicted"/>
<comment type="caution">
    <text evidence="2">The sequence shown here is derived from an EMBL/GenBank/DDBJ whole genome shotgun (WGS) entry which is preliminary data.</text>
</comment>
<feature type="compositionally biased region" description="Acidic residues" evidence="1">
    <location>
        <begin position="33"/>
        <end position="43"/>
    </location>
</feature>
<dbReference type="EMBL" id="CAJHJT010000001">
    <property type="protein sequence ID" value="CAD6996480.1"/>
    <property type="molecule type" value="Genomic_DNA"/>
</dbReference>
<feature type="compositionally biased region" description="Low complexity" evidence="1">
    <location>
        <begin position="55"/>
        <end position="67"/>
    </location>
</feature>
<feature type="compositionally biased region" description="Basic and acidic residues" evidence="1">
    <location>
        <begin position="44"/>
        <end position="54"/>
    </location>
</feature>
<dbReference type="Proteomes" id="UP000606786">
    <property type="component" value="Unassembled WGS sequence"/>
</dbReference>
<organism evidence="2 3">
    <name type="scientific">Ceratitis capitata</name>
    <name type="common">Mediterranean fruit fly</name>
    <name type="synonym">Tephritis capitata</name>
    <dbReference type="NCBI Taxonomy" id="7213"/>
    <lineage>
        <taxon>Eukaryota</taxon>
        <taxon>Metazoa</taxon>
        <taxon>Ecdysozoa</taxon>
        <taxon>Arthropoda</taxon>
        <taxon>Hexapoda</taxon>
        <taxon>Insecta</taxon>
        <taxon>Pterygota</taxon>
        <taxon>Neoptera</taxon>
        <taxon>Endopterygota</taxon>
        <taxon>Diptera</taxon>
        <taxon>Brachycera</taxon>
        <taxon>Muscomorpha</taxon>
        <taxon>Tephritoidea</taxon>
        <taxon>Tephritidae</taxon>
        <taxon>Ceratitis</taxon>
        <taxon>Ceratitis</taxon>
    </lineage>
</organism>
<name>A0A811UD11_CERCA</name>
<reference evidence="2" key="1">
    <citation type="submission" date="2020-11" db="EMBL/GenBank/DDBJ databases">
        <authorList>
            <person name="Whitehead M."/>
        </authorList>
    </citation>
    <scope>NUCLEOTIDE SEQUENCE</scope>
    <source>
        <strain evidence="2">EGII</strain>
    </source>
</reference>
<gene>
    <name evidence="2" type="ORF">CCAP1982_LOCUS5149</name>
</gene>
<accession>A0A811UD11</accession>